<dbReference type="VEuPathDB" id="MicrosporidiaDB:NEQG_02632"/>
<gene>
    <name evidence="2" type="ORF">NEQG_02632</name>
</gene>
<reference evidence="2" key="1">
    <citation type="submission" date="2011-01" db="EMBL/GenBank/DDBJ databases">
        <title>The Genome Sequence of Nematocida parisii strain ERTm3.</title>
        <authorList>
            <consortium name="The Broad Institute Genome Sequencing Platform"/>
            <consortium name="The Broad Institute Genome Sequencing Center for Infectious Disease"/>
            <person name="Cuomo C."/>
            <person name="Troemel E."/>
            <person name="Young S.K."/>
            <person name="Zeng Q."/>
            <person name="Gargeya S."/>
            <person name="Fitzgerald M."/>
            <person name="Haas B."/>
            <person name="Abouelleil A."/>
            <person name="Alvarado L."/>
            <person name="Arachchi H.M."/>
            <person name="Berlin A."/>
            <person name="Chapman S.B."/>
            <person name="Gearin G."/>
            <person name="Goldberg J."/>
            <person name="Griggs A."/>
            <person name="Gujja S."/>
            <person name="Hansen M."/>
            <person name="Heiman D."/>
            <person name="Howarth C."/>
            <person name="Larimer J."/>
            <person name="Lui A."/>
            <person name="MacDonald P.J.P."/>
            <person name="McCowen C."/>
            <person name="Montmayeur A."/>
            <person name="Murphy C."/>
            <person name="Neiman D."/>
            <person name="Pearson M."/>
            <person name="Priest M."/>
            <person name="Roberts A."/>
            <person name="Saif S."/>
            <person name="Shea T."/>
            <person name="Sisk P."/>
            <person name="Stolte C."/>
            <person name="Sykes S."/>
            <person name="Wortman J."/>
            <person name="Nusbaum C."/>
            <person name="Birren B."/>
        </authorList>
    </citation>
    <scope>NUCLEOTIDE SEQUENCE</scope>
    <source>
        <strain evidence="2">ERTm3</strain>
    </source>
</reference>
<sequence>MEGYSKEEADRLLRVELDKIVTTKIYKLEGDERVYVMQQRLFEILDSAKNTAEEVDMAVRQCVVYFIRSLSKKKILELKIPEGQKISLVWVLNNAYPMDSTRKSYSMFLPLVKMYKNRVESDSMGRCVKDMIPDEFADLVLDELIFWANVHSYAQSLPPVERIVELKEDISCTKLLEVALDTVKVYEYKLAQIQRLVPMLIPRCKKISFHHIHEDSADTIAAKIEKSSLPLSQMIDRSIKRVLESLKNPEWDPYACKDVKFLKGILDRWNGPSKACYNLPLEYYREILTAYAAKDEHMIYSKLSEYSSYIRTLRYVSMPLSKCVSKKTAYMDGDLHGRDLFLQAYMRMPNDMDPIPLELIPRGSTAKCLTKTQLVFNLITSTVLELSCVFFLFASSAMLLDVSGDTSVNFHGFTVWGWKDTLAFLGWRGLCLGIYTMCLYIAHKQIDRWFGLLGMDSIERIKLFFLVGVIIASTAAGYAVAVFAPGIMTSPSSIIVLYTMGAVLKISNLIDIVVRRTTYKTREVISSTWPTTVASILIFLAIFFIMHIKSITQTVSPAI</sequence>
<feature type="transmembrane region" description="Helical" evidence="1">
    <location>
        <begin position="422"/>
        <end position="442"/>
    </location>
</feature>
<dbReference type="AlphaFoldDB" id="I3ED78"/>
<protein>
    <submittedName>
        <fullName evidence="2">Uncharacterized protein</fullName>
    </submittedName>
</protein>
<accession>I3ED78</accession>
<keyword evidence="1" id="KW-0812">Transmembrane</keyword>
<keyword evidence="1" id="KW-0472">Membrane</keyword>
<proteinExistence type="predicted"/>
<dbReference type="Proteomes" id="UP000002872">
    <property type="component" value="Unassembled WGS sequence"/>
</dbReference>
<evidence type="ECO:0000256" key="1">
    <source>
        <dbReference type="SAM" id="Phobius"/>
    </source>
</evidence>
<feature type="transmembrane region" description="Helical" evidence="1">
    <location>
        <begin position="494"/>
        <end position="514"/>
    </location>
</feature>
<keyword evidence="1" id="KW-1133">Transmembrane helix</keyword>
<dbReference type="OrthoDB" id="2186871at2759"/>
<dbReference type="EMBL" id="GL870885">
    <property type="protein sequence ID" value="EIJ87175.1"/>
    <property type="molecule type" value="Genomic_DNA"/>
</dbReference>
<dbReference type="InParanoid" id="I3ED78"/>
<feature type="transmembrane region" description="Helical" evidence="1">
    <location>
        <begin position="374"/>
        <end position="402"/>
    </location>
</feature>
<dbReference type="HOGENOM" id="CLU_497039_0_0_1"/>
<feature type="transmembrane region" description="Helical" evidence="1">
    <location>
        <begin position="526"/>
        <end position="548"/>
    </location>
</feature>
<name>I3ED78_NEMP3</name>
<evidence type="ECO:0000313" key="2">
    <source>
        <dbReference type="EMBL" id="EIJ87175.1"/>
    </source>
</evidence>
<feature type="transmembrane region" description="Helical" evidence="1">
    <location>
        <begin position="463"/>
        <end position="488"/>
    </location>
</feature>
<evidence type="ECO:0000313" key="3">
    <source>
        <dbReference type="Proteomes" id="UP000002872"/>
    </source>
</evidence>
<organism evidence="2 3">
    <name type="scientific">Nematocida parisii (strain ERTm3)</name>
    <name type="common">Nematode killer fungus</name>
    <dbReference type="NCBI Taxonomy" id="935791"/>
    <lineage>
        <taxon>Eukaryota</taxon>
        <taxon>Fungi</taxon>
        <taxon>Fungi incertae sedis</taxon>
        <taxon>Microsporidia</taxon>
        <taxon>Nematocida</taxon>
    </lineage>
</organism>
<keyword evidence="3" id="KW-1185">Reference proteome</keyword>